<evidence type="ECO:0000313" key="2">
    <source>
        <dbReference type="Proteomes" id="UP001284601"/>
    </source>
</evidence>
<sequence length="158" mass="14588">MPPGWQSIERSGVTRVTLPPGATQLQLSATGGRGGGTLGGRGAAVSGTVPVNGARYMMVRVGWAGGYAIDGTPSAGTIYPGEGGVSSFAGLCVEERCEVLRSLVIVAAGGGGSSAGSNVFDVAAGGDAGAAGAPGDGGGVVAGAGGAAGAQSGGPGGA</sequence>
<gene>
    <name evidence="1" type="ORF">R7226_29565</name>
</gene>
<proteinExistence type="predicted"/>
<accession>A0ABU4HYZ9</accession>
<reference evidence="2" key="1">
    <citation type="submission" date="2023-07" db="EMBL/GenBank/DDBJ databases">
        <title>Conexibacter stalactiti sp. nov., isolated from stalactites in a lava cave and emended description of the genus Conexibacter.</title>
        <authorList>
            <person name="Lee S.D."/>
        </authorList>
    </citation>
    <scope>NUCLEOTIDE SEQUENCE [LARGE SCALE GENOMIC DNA]</scope>
    <source>
        <strain evidence="2">KCTC 39840</strain>
    </source>
</reference>
<keyword evidence="2" id="KW-1185">Reference proteome</keyword>
<comment type="caution">
    <text evidence="1">The sequence shown here is derived from an EMBL/GenBank/DDBJ whole genome shotgun (WGS) entry which is preliminary data.</text>
</comment>
<dbReference type="Proteomes" id="UP001284601">
    <property type="component" value="Unassembled WGS sequence"/>
</dbReference>
<evidence type="ECO:0000313" key="1">
    <source>
        <dbReference type="EMBL" id="MDW5598546.1"/>
    </source>
</evidence>
<dbReference type="EMBL" id="JAWSTH010000151">
    <property type="protein sequence ID" value="MDW5598546.1"/>
    <property type="molecule type" value="Genomic_DNA"/>
</dbReference>
<feature type="non-terminal residue" evidence="1">
    <location>
        <position position="158"/>
    </location>
</feature>
<protein>
    <submittedName>
        <fullName evidence="1">Uncharacterized protein</fullName>
    </submittedName>
</protein>
<organism evidence="1 2">
    <name type="scientific">Conexibacter stalactiti</name>
    <dbReference type="NCBI Taxonomy" id="1940611"/>
    <lineage>
        <taxon>Bacteria</taxon>
        <taxon>Bacillati</taxon>
        <taxon>Actinomycetota</taxon>
        <taxon>Thermoleophilia</taxon>
        <taxon>Solirubrobacterales</taxon>
        <taxon>Conexibacteraceae</taxon>
        <taxon>Conexibacter</taxon>
    </lineage>
</organism>
<reference evidence="1 2" key="2">
    <citation type="submission" date="2023-10" db="EMBL/GenBank/DDBJ databases">
        <authorList>
            <person name="Han X.F."/>
        </authorList>
    </citation>
    <scope>NUCLEOTIDE SEQUENCE [LARGE SCALE GENOMIC DNA]</scope>
    <source>
        <strain evidence="1 2">KCTC 39840</strain>
    </source>
</reference>
<name>A0ABU4HYZ9_9ACTN</name>